<name>A0A4C1ZXS4_EUMVA</name>
<protein>
    <submittedName>
        <fullName evidence="2">Uncharacterized protein</fullName>
    </submittedName>
</protein>
<gene>
    <name evidence="2" type="ORF">EVAR_90828_1</name>
</gene>
<sequence length="155" mass="17962">MSATLIAHESCGHVTRDWSNKTTYPYALTALLEPRGPTSDKDQNKNTAHVTHYHYRRPGSTCARANSAEDNHQRVNSHRRLWDTRNPSRVFSTLPASREGIGYLMYEKRNDLKKGMKSHAPNEKQQRKLGRSRHFRAPVRMPTVSLYQSRAIRQY</sequence>
<evidence type="ECO:0000313" key="2">
    <source>
        <dbReference type="EMBL" id="GBP91653.1"/>
    </source>
</evidence>
<comment type="caution">
    <text evidence="2">The sequence shown here is derived from an EMBL/GenBank/DDBJ whole genome shotgun (WGS) entry which is preliminary data.</text>
</comment>
<organism evidence="2 3">
    <name type="scientific">Eumeta variegata</name>
    <name type="common">Bagworm moth</name>
    <name type="synonym">Eumeta japonica</name>
    <dbReference type="NCBI Taxonomy" id="151549"/>
    <lineage>
        <taxon>Eukaryota</taxon>
        <taxon>Metazoa</taxon>
        <taxon>Ecdysozoa</taxon>
        <taxon>Arthropoda</taxon>
        <taxon>Hexapoda</taxon>
        <taxon>Insecta</taxon>
        <taxon>Pterygota</taxon>
        <taxon>Neoptera</taxon>
        <taxon>Endopterygota</taxon>
        <taxon>Lepidoptera</taxon>
        <taxon>Glossata</taxon>
        <taxon>Ditrysia</taxon>
        <taxon>Tineoidea</taxon>
        <taxon>Psychidae</taxon>
        <taxon>Oiketicinae</taxon>
        <taxon>Eumeta</taxon>
    </lineage>
</organism>
<evidence type="ECO:0000256" key="1">
    <source>
        <dbReference type="SAM" id="MobiDB-lite"/>
    </source>
</evidence>
<reference evidence="2 3" key="1">
    <citation type="journal article" date="2019" name="Commun. Biol.">
        <title>The bagworm genome reveals a unique fibroin gene that provides high tensile strength.</title>
        <authorList>
            <person name="Kono N."/>
            <person name="Nakamura H."/>
            <person name="Ohtoshi R."/>
            <person name="Tomita M."/>
            <person name="Numata K."/>
            <person name="Arakawa K."/>
        </authorList>
    </citation>
    <scope>NUCLEOTIDE SEQUENCE [LARGE SCALE GENOMIC DNA]</scope>
</reference>
<proteinExistence type="predicted"/>
<dbReference type="AlphaFoldDB" id="A0A4C1ZXS4"/>
<keyword evidence="3" id="KW-1185">Reference proteome</keyword>
<dbReference type="Proteomes" id="UP000299102">
    <property type="component" value="Unassembled WGS sequence"/>
</dbReference>
<evidence type="ECO:0000313" key="3">
    <source>
        <dbReference type="Proteomes" id="UP000299102"/>
    </source>
</evidence>
<accession>A0A4C1ZXS4</accession>
<feature type="region of interest" description="Disordered" evidence="1">
    <location>
        <begin position="55"/>
        <end position="78"/>
    </location>
</feature>
<dbReference type="EMBL" id="BGZK01002192">
    <property type="protein sequence ID" value="GBP91653.1"/>
    <property type="molecule type" value="Genomic_DNA"/>
</dbReference>